<dbReference type="PANTHER" id="PTHR24148:SF78">
    <property type="entry name" value="HETEROKARYON INCOMPATIBILITY DOMAIN-CONTAINING PROTEIN"/>
    <property type="match status" value="1"/>
</dbReference>
<evidence type="ECO:0000313" key="3">
    <source>
        <dbReference type="EMBL" id="KAK0507797.1"/>
    </source>
</evidence>
<dbReference type="Pfam" id="PF06985">
    <property type="entry name" value="HET"/>
    <property type="match status" value="1"/>
</dbReference>
<gene>
    <name evidence="3" type="ORF">JMJ35_009686</name>
</gene>
<dbReference type="EMBL" id="JAFEKC020000022">
    <property type="protein sequence ID" value="KAK0507797.1"/>
    <property type="molecule type" value="Genomic_DNA"/>
</dbReference>
<accession>A0AA39QRE4</accession>
<comment type="caution">
    <text evidence="3">The sequence shown here is derived from an EMBL/GenBank/DDBJ whole genome shotgun (WGS) entry which is preliminary data.</text>
</comment>
<dbReference type="InterPro" id="IPR010730">
    <property type="entry name" value="HET"/>
</dbReference>
<evidence type="ECO:0000313" key="4">
    <source>
        <dbReference type="Proteomes" id="UP001166286"/>
    </source>
</evidence>
<feature type="domain" description="Heterokaryon incompatibility" evidence="2">
    <location>
        <begin position="175"/>
        <end position="310"/>
    </location>
</feature>
<dbReference type="PANTHER" id="PTHR24148">
    <property type="entry name" value="ANKYRIN REPEAT DOMAIN-CONTAINING PROTEIN 39 HOMOLOG-RELATED"/>
    <property type="match status" value="1"/>
</dbReference>
<dbReference type="InterPro" id="IPR052895">
    <property type="entry name" value="HetReg/Transcr_Mod"/>
</dbReference>
<name>A0AA39QRE4_9LECA</name>
<reference evidence="3" key="1">
    <citation type="submission" date="2023-03" db="EMBL/GenBank/DDBJ databases">
        <title>Complete genome of Cladonia borealis.</title>
        <authorList>
            <person name="Park H."/>
        </authorList>
    </citation>
    <scope>NUCLEOTIDE SEQUENCE</scope>
    <source>
        <strain evidence="3">ANT050790</strain>
    </source>
</reference>
<sequence length="710" mass="79956">MEHPPGKTSDVPDQGDDSLPEVQDSLNIDHVKRLEQVFIMISPLFAQMEEIKQNKYESLRQVYDALDDVDRSYEEQKDTILQTLCGPSSSLNARILAQNVGAWVGRERDAVLNHHEVSMATAMKEGTGEAIKLPLYLPLDTRKREIRLLRLLPGDKSTKPCCEMFEASMDEKPEYFALSYTWGDQSVTGTVSVNGHEVSVTGNLEVALRNLRHEDDAMTIWIDALCINQRDLVEKRRQIMQMWHVYSQAECTLIWLGESSDDSDLAMDFVRTVNEADFNDPEVQLDPTIWKAVDRLLHRSWWSRVWIIQEAVASTNAIVKCGRKEAHFNSFMTISRIAIRRNFSVKGTFASPILPCCSLLCMIYDFEDQPKEASSLEPWMIRAHDFKSSDPRDKIYALLGFATAEERDAILPDYTKPLDQIQLEVSAHLLIESKRLITLQRGRGPNSVGLPTWVRMGSSSSEQSYMPMIFPAAGRTPYSASANSIIHPVFSSDLKTVTLCGSTFDTIAFVSPRVMPKALFETLWPLTCGVWENCVEVFQAKNGNPYANTCGKAEAFWRTLILDRLVDWSGPPPSAFGHLFEVSTGCAQVPEEYVKSCKTASNDDIRTRYLYPFYRSILAHLSGRSFFITGKGYMGLVATKDGAEEGDLICLLAGGEVPFILRSKGESLYQFIGELYVHGIMDGSAWNDSRPLPVGVKQGKEDGWEEFRII</sequence>
<evidence type="ECO:0000259" key="2">
    <source>
        <dbReference type="Pfam" id="PF06985"/>
    </source>
</evidence>
<keyword evidence="4" id="KW-1185">Reference proteome</keyword>
<dbReference type="AlphaFoldDB" id="A0AA39QRE4"/>
<dbReference type="Proteomes" id="UP001166286">
    <property type="component" value="Unassembled WGS sequence"/>
</dbReference>
<dbReference type="Pfam" id="PF26639">
    <property type="entry name" value="Het-6_barrel"/>
    <property type="match status" value="1"/>
</dbReference>
<evidence type="ECO:0000256" key="1">
    <source>
        <dbReference type="SAM" id="MobiDB-lite"/>
    </source>
</evidence>
<protein>
    <recommendedName>
        <fullName evidence="2">Heterokaryon incompatibility domain-containing protein</fullName>
    </recommendedName>
</protein>
<organism evidence="3 4">
    <name type="scientific">Cladonia borealis</name>
    <dbReference type="NCBI Taxonomy" id="184061"/>
    <lineage>
        <taxon>Eukaryota</taxon>
        <taxon>Fungi</taxon>
        <taxon>Dikarya</taxon>
        <taxon>Ascomycota</taxon>
        <taxon>Pezizomycotina</taxon>
        <taxon>Lecanoromycetes</taxon>
        <taxon>OSLEUM clade</taxon>
        <taxon>Lecanoromycetidae</taxon>
        <taxon>Lecanorales</taxon>
        <taxon>Lecanorineae</taxon>
        <taxon>Cladoniaceae</taxon>
        <taxon>Cladonia</taxon>
    </lineage>
</organism>
<feature type="region of interest" description="Disordered" evidence="1">
    <location>
        <begin position="1"/>
        <end position="21"/>
    </location>
</feature>
<proteinExistence type="predicted"/>